<evidence type="ECO:0000313" key="2">
    <source>
        <dbReference type="Proteomes" id="UP000605427"/>
    </source>
</evidence>
<accession>A0ABQ1ZL10</accession>
<dbReference type="Proteomes" id="UP000605427">
    <property type="component" value="Unassembled WGS sequence"/>
</dbReference>
<keyword evidence="2" id="KW-1185">Reference proteome</keyword>
<reference evidence="2" key="1">
    <citation type="journal article" date="2019" name="Int. J. Syst. Evol. Microbiol.">
        <title>The Global Catalogue of Microorganisms (GCM) 10K type strain sequencing project: providing services to taxonomists for standard genome sequencing and annotation.</title>
        <authorList>
            <consortium name="The Broad Institute Genomics Platform"/>
            <consortium name="The Broad Institute Genome Sequencing Center for Infectious Disease"/>
            <person name="Wu L."/>
            <person name="Ma J."/>
        </authorList>
    </citation>
    <scope>NUCLEOTIDE SEQUENCE [LARGE SCALE GENOMIC DNA]</scope>
    <source>
        <strain evidence="2">CCM 8702</strain>
    </source>
</reference>
<comment type="caution">
    <text evidence="1">The sequence shown here is derived from an EMBL/GenBank/DDBJ whole genome shotgun (WGS) entry which is preliminary data.</text>
</comment>
<gene>
    <name evidence="1" type="ORF">GCM10007362_01430</name>
</gene>
<name>A0ABQ1ZL10_9BACL</name>
<evidence type="ECO:0000313" key="1">
    <source>
        <dbReference type="EMBL" id="GGH67934.1"/>
    </source>
</evidence>
<organism evidence="1 2">
    <name type="scientific">Saccharibacillus endophyticus</name>
    <dbReference type="NCBI Taxonomy" id="2060666"/>
    <lineage>
        <taxon>Bacteria</taxon>
        <taxon>Bacillati</taxon>
        <taxon>Bacillota</taxon>
        <taxon>Bacilli</taxon>
        <taxon>Bacillales</taxon>
        <taxon>Paenibacillaceae</taxon>
        <taxon>Saccharibacillus</taxon>
    </lineage>
</organism>
<proteinExistence type="predicted"/>
<dbReference type="RefSeq" id="WP_229714027.1">
    <property type="nucleotide sequence ID" value="NZ_BMDD01000001.1"/>
</dbReference>
<protein>
    <submittedName>
        <fullName evidence="1">Uncharacterized protein</fullName>
    </submittedName>
</protein>
<dbReference type="EMBL" id="BMDD01000001">
    <property type="protein sequence ID" value="GGH67934.1"/>
    <property type="molecule type" value="Genomic_DNA"/>
</dbReference>
<sequence>MDFESAHRFFLDDHLAERSGERRDRLERGHREAEQLFVVTSGGRYGKTSTICIRSMKSRIGED</sequence>